<dbReference type="EMBL" id="REGN01002782">
    <property type="protein sequence ID" value="RNA26187.1"/>
    <property type="molecule type" value="Genomic_DNA"/>
</dbReference>
<feature type="compositionally biased region" description="Basic and acidic residues" evidence="1">
    <location>
        <begin position="1"/>
        <end position="15"/>
    </location>
</feature>
<evidence type="ECO:0000313" key="2">
    <source>
        <dbReference type="EMBL" id="RNA26187.1"/>
    </source>
</evidence>
<evidence type="ECO:0000256" key="1">
    <source>
        <dbReference type="SAM" id="MobiDB-lite"/>
    </source>
</evidence>
<keyword evidence="3" id="KW-1185">Reference proteome</keyword>
<accession>A0A3M7RS89</accession>
<evidence type="ECO:0000313" key="3">
    <source>
        <dbReference type="Proteomes" id="UP000276133"/>
    </source>
</evidence>
<feature type="region of interest" description="Disordered" evidence="1">
    <location>
        <begin position="1"/>
        <end position="47"/>
    </location>
</feature>
<name>A0A3M7RS89_BRAPC</name>
<dbReference type="AlphaFoldDB" id="A0A3M7RS89"/>
<comment type="caution">
    <text evidence="2">The sequence shown here is derived from an EMBL/GenBank/DDBJ whole genome shotgun (WGS) entry which is preliminary data.</text>
</comment>
<dbReference type="Proteomes" id="UP000276133">
    <property type="component" value="Unassembled WGS sequence"/>
</dbReference>
<gene>
    <name evidence="2" type="ORF">BpHYR1_016055</name>
</gene>
<protein>
    <submittedName>
        <fullName evidence="2">Uncharacterized protein</fullName>
    </submittedName>
</protein>
<sequence length="93" mass="10350">MGSEYGQKEAAREPRGIAIKSQPQIRKETCQETRLQGTPDSRFLGFNEMHRGPEVLPEIPLSGRHGHSMAKAPLVCKIGFQTGVLQRRTPPQV</sequence>
<proteinExistence type="predicted"/>
<reference evidence="2 3" key="1">
    <citation type="journal article" date="2018" name="Sci. Rep.">
        <title>Genomic signatures of local adaptation to the degree of environmental predictability in rotifers.</title>
        <authorList>
            <person name="Franch-Gras L."/>
            <person name="Hahn C."/>
            <person name="Garcia-Roger E.M."/>
            <person name="Carmona M.J."/>
            <person name="Serra M."/>
            <person name="Gomez A."/>
        </authorList>
    </citation>
    <scope>NUCLEOTIDE SEQUENCE [LARGE SCALE GENOMIC DNA]</scope>
    <source>
        <strain evidence="2">HYR1</strain>
    </source>
</reference>
<organism evidence="2 3">
    <name type="scientific">Brachionus plicatilis</name>
    <name type="common">Marine rotifer</name>
    <name type="synonym">Brachionus muelleri</name>
    <dbReference type="NCBI Taxonomy" id="10195"/>
    <lineage>
        <taxon>Eukaryota</taxon>
        <taxon>Metazoa</taxon>
        <taxon>Spiralia</taxon>
        <taxon>Gnathifera</taxon>
        <taxon>Rotifera</taxon>
        <taxon>Eurotatoria</taxon>
        <taxon>Monogononta</taxon>
        <taxon>Pseudotrocha</taxon>
        <taxon>Ploima</taxon>
        <taxon>Brachionidae</taxon>
        <taxon>Brachionus</taxon>
    </lineage>
</organism>